<reference evidence="2 3" key="1">
    <citation type="submission" date="2021-03" db="EMBL/GenBank/DDBJ databases">
        <title>Paenibacillus artemisicola MWE-103 whole genome sequence.</title>
        <authorList>
            <person name="Ham Y.J."/>
        </authorList>
    </citation>
    <scope>NUCLEOTIDE SEQUENCE [LARGE SCALE GENOMIC DNA]</scope>
    <source>
        <strain evidence="2 3">MWE-103</strain>
    </source>
</reference>
<dbReference type="Pfam" id="PF03992">
    <property type="entry name" value="ABM"/>
    <property type="match status" value="1"/>
</dbReference>
<evidence type="ECO:0000313" key="2">
    <source>
        <dbReference type="EMBL" id="MBO7747835.1"/>
    </source>
</evidence>
<organism evidence="2 3">
    <name type="scientific">Paenibacillus artemisiicola</name>
    <dbReference type="NCBI Taxonomy" id="1172618"/>
    <lineage>
        <taxon>Bacteria</taxon>
        <taxon>Bacillati</taxon>
        <taxon>Bacillota</taxon>
        <taxon>Bacilli</taxon>
        <taxon>Bacillales</taxon>
        <taxon>Paenibacillaceae</taxon>
        <taxon>Paenibacillus</taxon>
    </lineage>
</organism>
<dbReference type="InterPro" id="IPR011008">
    <property type="entry name" value="Dimeric_a/b-barrel"/>
</dbReference>
<dbReference type="SUPFAM" id="SSF54909">
    <property type="entry name" value="Dimeric alpha+beta barrel"/>
    <property type="match status" value="1"/>
</dbReference>
<keyword evidence="2" id="KW-0503">Monooxygenase</keyword>
<sequence length="103" mass="11090">MSKFGLSGKMIAQPGKRDELAAILMEAAAGMDAVPDCQIYVVSLLPEEPDAVWITEVWDNAEAHRASLSLEETQAMIARAKPLIAGFDQQVKHVPLGGKGMRA</sequence>
<keyword evidence="2" id="KW-0560">Oxidoreductase</keyword>
<dbReference type="InterPro" id="IPR007138">
    <property type="entry name" value="ABM_dom"/>
</dbReference>
<dbReference type="PROSITE" id="PS51725">
    <property type="entry name" value="ABM"/>
    <property type="match status" value="1"/>
</dbReference>
<dbReference type="RefSeq" id="WP_208850463.1">
    <property type="nucleotide sequence ID" value="NZ_JAGGDJ010000041.1"/>
</dbReference>
<feature type="domain" description="ABM" evidence="1">
    <location>
        <begin position="4"/>
        <end position="94"/>
    </location>
</feature>
<dbReference type="Proteomes" id="UP000670947">
    <property type="component" value="Unassembled WGS sequence"/>
</dbReference>
<accession>A0ABS3WI77</accession>
<gene>
    <name evidence="2" type="ORF">I8J29_26950</name>
</gene>
<evidence type="ECO:0000259" key="1">
    <source>
        <dbReference type="PROSITE" id="PS51725"/>
    </source>
</evidence>
<name>A0ABS3WI77_9BACL</name>
<protein>
    <submittedName>
        <fullName evidence="2">Antibiotic biosynthesis monooxygenase</fullName>
    </submittedName>
</protein>
<dbReference type="Gene3D" id="3.30.70.100">
    <property type="match status" value="1"/>
</dbReference>
<dbReference type="GO" id="GO:0004497">
    <property type="term" value="F:monooxygenase activity"/>
    <property type="evidence" value="ECO:0007669"/>
    <property type="project" value="UniProtKB-KW"/>
</dbReference>
<keyword evidence="3" id="KW-1185">Reference proteome</keyword>
<comment type="caution">
    <text evidence="2">The sequence shown here is derived from an EMBL/GenBank/DDBJ whole genome shotgun (WGS) entry which is preliminary data.</text>
</comment>
<dbReference type="EMBL" id="JAGGDJ010000041">
    <property type="protein sequence ID" value="MBO7747835.1"/>
    <property type="molecule type" value="Genomic_DNA"/>
</dbReference>
<proteinExistence type="predicted"/>
<evidence type="ECO:0000313" key="3">
    <source>
        <dbReference type="Proteomes" id="UP000670947"/>
    </source>
</evidence>